<dbReference type="Pfam" id="PF00702">
    <property type="entry name" value="Hydrolase"/>
    <property type="match status" value="1"/>
</dbReference>
<dbReference type="AlphaFoldDB" id="A0A9P6NUR7"/>
<dbReference type="InterPro" id="IPR052898">
    <property type="entry name" value="ACAD10-like"/>
</dbReference>
<sequence>MNHPNDIKAIIFDIGGVVARSPLIGVSKFERQLGLPLNYLNVAMTARGAKGAFQQLETGRVQFPDFYLQFGNEMSDVNFNNQAYRHHCQRNLNACPTLPTHLSVDGKELWKTMMSEASSYNDPIIQVIRRLKASGRYKVAALTNNFNLAPGVKEGDDEALGIAPKEIKNLFDDFIESSQVGMRKPDPLFYRYALDRLGVEPHAAVFLDDIGMNLKAARALGIKTIRVGIHDVEPAIRELQKFVPDVDLFSSNSSSTKQQKL</sequence>
<dbReference type="InterPro" id="IPR036412">
    <property type="entry name" value="HAD-like_sf"/>
</dbReference>
<dbReference type="SFLD" id="SFLDS00003">
    <property type="entry name" value="Haloacid_Dehalogenase"/>
    <property type="match status" value="1"/>
</dbReference>
<dbReference type="Gene3D" id="3.40.50.1000">
    <property type="entry name" value="HAD superfamily/HAD-like"/>
    <property type="match status" value="1"/>
</dbReference>
<comment type="caution">
    <text evidence="2">The sequence shown here is derived from an EMBL/GenBank/DDBJ whole genome shotgun (WGS) entry which is preliminary data.</text>
</comment>
<dbReference type="PANTHER" id="PTHR47829">
    <property type="entry name" value="HYDROLASE, PUTATIVE (AFU_ORTHOLOGUE AFUA_1G12880)-RELATED"/>
    <property type="match status" value="1"/>
</dbReference>
<proteinExistence type="predicted"/>
<dbReference type="PRINTS" id="PR00413">
    <property type="entry name" value="HADHALOGNASE"/>
</dbReference>
<keyword evidence="3" id="KW-1185">Reference proteome</keyword>
<dbReference type="SFLD" id="SFLDG01129">
    <property type="entry name" value="C1.5:_HAD__Beta-PGM__Phosphata"/>
    <property type="match status" value="1"/>
</dbReference>
<evidence type="ECO:0000313" key="2">
    <source>
        <dbReference type="EMBL" id="KAG0150648.1"/>
    </source>
</evidence>
<keyword evidence="1" id="KW-0007">Acetylation</keyword>
<dbReference type="SUPFAM" id="SSF56784">
    <property type="entry name" value="HAD-like"/>
    <property type="match status" value="1"/>
</dbReference>
<gene>
    <name evidence="2" type="ORF">CROQUDRAFT_72927</name>
</gene>
<protein>
    <recommendedName>
        <fullName evidence="4">Epoxide hydrolase</fullName>
    </recommendedName>
</protein>
<evidence type="ECO:0000256" key="1">
    <source>
        <dbReference type="ARBA" id="ARBA00022990"/>
    </source>
</evidence>
<reference evidence="2" key="1">
    <citation type="submission" date="2013-11" db="EMBL/GenBank/DDBJ databases">
        <title>Genome sequence of the fusiform rust pathogen reveals effectors for host alternation and coevolution with pine.</title>
        <authorList>
            <consortium name="DOE Joint Genome Institute"/>
            <person name="Smith K."/>
            <person name="Pendleton A."/>
            <person name="Kubisiak T."/>
            <person name="Anderson C."/>
            <person name="Salamov A."/>
            <person name="Aerts A."/>
            <person name="Riley R."/>
            <person name="Clum A."/>
            <person name="Lindquist E."/>
            <person name="Ence D."/>
            <person name="Campbell M."/>
            <person name="Kronenberg Z."/>
            <person name="Feau N."/>
            <person name="Dhillon B."/>
            <person name="Hamelin R."/>
            <person name="Burleigh J."/>
            <person name="Smith J."/>
            <person name="Yandell M."/>
            <person name="Nelson C."/>
            <person name="Grigoriev I."/>
            <person name="Davis J."/>
        </authorList>
    </citation>
    <scope>NUCLEOTIDE SEQUENCE</scope>
    <source>
        <strain evidence="2">G11</strain>
    </source>
</reference>
<dbReference type="CDD" id="cd02603">
    <property type="entry name" value="HAD_sEH-N_like"/>
    <property type="match status" value="1"/>
</dbReference>
<dbReference type="NCBIfam" id="TIGR02247">
    <property type="entry name" value="HAD-1A3-hyp"/>
    <property type="match status" value="1"/>
</dbReference>
<dbReference type="OrthoDB" id="1694274at2759"/>
<dbReference type="InterPro" id="IPR006439">
    <property type="entry name" value="HAD-SF_hydro_IA"/>
</dbReference>
<dbReference type="InterPro" id="IPR023214">
    <property type="entry name" value="HAD_sf"/>
</dbReference>
<name>A0A9P6NUR7_9BASI</name>
<dbReference type="InterPro" id="IPR011945">
    <property type="entry name" value="HAD-SF_ppase_IA/epoxid_hydro_N"/>
</dbReference>
<evidence type="ECO:0008006" key="4">
    <source>
        <dbReference type="Google" id="ProtNLM"/>
    </source>
</evidence>
<dbReference type="PANTHER" id="PTHR47829:SF1">
    <property type="entry name" value="HAD FAMILY PHOSPHATASE"/>
    <property type="match status" value="1"/>
</dbReference>
<dbReference type="Proteomes" id="UP000886653">
    <property type="component" value="Unassembled WGS sequence"/>
</dbReference>
<dbReference type="Gene3D" id="1.10.150.240">
    <property type="entry name" value="Putative phosphatase, domain 2"/>
    <property type="match status" value="1"/>
</dbReference>
<organism evidence="2 3">
    <name type="scientific">Cronartium quercuum f. sp. fusiforme G11</name>
    <dbReference type="NCBI Taxonomy" id="708437"/>
    <lineage>
        <taxon>Eukaryota</taxon>
        <taxon>Fungi</taxon>
        <taxon>Dikarya</taxon>
        <taxon>Basidiomycota</taxon>
        <taxon>Pucciniomycotina</taxon>
        <taxon>Pucciniomycetes</taxon>
        <taxon>Pucciniales</taxon>
        <taxon>Coleosporiaceae</taxon>
        <taxon>Cronartium</taxon>
    </lineage>
</organism>
<accession>A0A9P6NUR7</accession>
<dbReference type="NCBIfam" id="TIGR01509">
    <property type="entry name" value="HAD-SF-IA-v3"/>
    <property type="match status" value="1"/>
</dbReference>
<dbReference type="InterPro" id="IPR023198">
    <property type="entry name" value="PGP-like_dom2"/>
</dbReference>
<evidence type="ECO:0000313" key="3">
    <source>
        <dbReference type="Proteomes" id="UP000886653"/>
    </source>
</evidence>
<dbReference type="GO" id="GO:0016791">
    <property type="term" value="F:phosphatase activity"/>
    <property type="evidence" value="ECO:0007669"/>
    <property type="project" value="UniProtKB-ARBA"/>
</dbReference>
<dbReference type="EMBL" id="MU167218">
    <property type="protein sequence ID" value="KAG0150648.1"/>
    <property type="molecule type" value="Genomic_DNA"/>
</dbReference>